<evidence type="ECO:0000313" key="3">
    <source>
        <dbReference type="Proteomes" id="UP000327000"/>
    </source>
</evidence>
<dbReference type="AlphaFoldDB" id="A0A5N5WCT8"/>
<keyword evidence="3" id="KW-1185">Reference proteome</keyword>
<dbReference type="EMBL" id="VOKX01000009">
    <property type="protein sequence ID" value="KAB7850148.1"/>
    <property type="molecule type" value="Genomic_DNA"/>
</dbReference>
<reference evidence="2 3" key="1">
    <citation type="journal article" date="2019" name="Microb. Cell Fact.">
        <title>Exploring novel herbicidin analogues by transcriptional regulator overexpression and MS/MS molecular networking.</title>
        <authorList>
            <person name="Shi Y."/>
            <person name="Gu R."/>
            <person name="Li Y."/>
            <person name="Wang X."/>
            <person name="Ren W."/>
            <person name="Li X."/>
            <person name="Wang L."/>
            <person name="Xie Y."/>
            <person name="Hong B."/>
        </authorList>
    </citation>
    <scope>NUCLEOTIDE SEQUENCE [LARGE SCALE GENOMIC DNA]</scope>
    <source>
        <strain evidence="2 3">US-43</strain>
    </source>
</reference>
<protein>
    <submittedName>
        <fullName evidence="2">Uncharacterized protein</fullName>
    </submittedName>
</protein>
<name>A0A5N5WCT8_STRMB</name>
<organism evidence="2 3">
    <name type="scientific">Streptomyces mobaraensis</name>
    <name type="common">Streptoverticillium mobaraense</name>
    <dbReference type="NCBI Taxonomy" id="35621"/>
    <lineage>
        <taxon>Bacteria</taxon>
        <taxon>Bacillati</taxon>
        <taxon>Actinomycetota</taxon>
        <taxon>Actinomycetes</taxon>
        <taxon>Kitasatosporales</taxon>
        <taxon>Streptomycetaceae</taxon>
        <taxon>Streptomyces</taxon>
    </lineage>
</organism>
<feature type="region of interest" description="Disordered" evidence="1">
    <location>
        <begin position="1"/>
        <end position="76"/>
    </location>
</feature>
<gene>
    <name evidence="2" type="ORF">FRZ00_05995</name>
</gene>
<proteinExistence type="predicted"/>
<dbReference type="OrthoDB" id="4338777at2"/>
<comment type="caution">
    <text evidence="2">The sequence shown here is derived from an EMBL/GenBank/DDBJ whole genome shotgun (WGS) entry which is preliminary data.</text>
</comment>
<accession>A0A5N5WCT8</accession>
<sequence length="214" mass="22981">MTDLIPPPPDYPPAIGPEPADPEPAAEEGPSWWSASAPAEDERPVHPAAPRLPEWWKPKPVLTAPADEPETDEQQLAEKLEHPVEPISEQDETAEAVREPRWFISATDYYPTVHLPSPPAALSPRTRAGLYNVAAAGAGWALGLKPALTDAITSCGEQTGISGALVLGGAICLGTAHFWDRRTRHWYRPLAWAARIPLASAVTALALYTPAATI</sequence>
<evidence type="ECO:0000256" key="1">
    <source>
        <dbReference type="SAM" id="MobiDB-lite"/>
    </source>
</evidence>
<dbReference type="Proteomes" id="UP000327000">
    <property type="component" value="Unassembled WGS sequence"/>
</dbReference>
<evidence type="ECO:0000313" key="2">
    <source>
        <dbReference type="EMBL" id="KAB7850148.1"/>
    </source>
</evidence>
<feature type="compositionally biased region" description="Pro residues" evidence="1">
    <location>
        <begin position="1"/>
        <end position="16"/>
    </location>
</feature>
<dbReference type="RefSeq" id="WP_152262687.1">
    <property type="nucleotide sequence ID" value="NZ_VOKX01000009.1"/>
</dbReference>